<evidence type="ECO:0000313" key="2">
    <source>
        <dbReference type="Proteomes" id="UP000831796"/>
    </source>
</evidence>
<dbReference type="AlphaFoldDB" id="A0A8T9QAP6"/>
<dbReference type="Proteomes" id="UP000831796">
    <property type="component" value="Chromosome"/>
</dbReference>
<gene>
    <name evidence="1" type="ORF">MUN79_12300</name>
</gene>
<dbReference type="KEGG" id="hcu:MUN79_12300"/>
<keyword evidence="2" id="KW-1185">Reference proteome</keyword>
<dbReference type="EMBL" id="CP095046">
    <property type="protein sequence ID" value="UOQ74577.1"/>
    <property type="molecule type" value="Genomic_DNA"/>
</dbReference>
<name>A0A8T9QAP6_9BACT</name>
<reference evidence="1" key="1">
    <citation type="submission" date="2022-04" db="EMBL/GenBank/DDBJ databases">
        <title>Hymenobacter sp. isolated from the air.</title>
        <authorList>
            <person name="Won M."/>
            <person name="Lee C.-M."/>
            <person name="Woen H.-Y."/>
            <person name="Kwon S.-W."/>
        </authorList>
    </citation>
    <scope>NUCLEOTIDE SEQUENCE</scope>
    <source>
        <strain evidence="1">5116S-3</strain>
    </source>
</reference>
<proteinExistence type="predicted"/>
<evidence type="ECO:0000313" key="1">
    <source>
        <dbReference type="EMBL" id="UOQ74577.1"/>
    </source>
</evidence>
<dbReference type="RefSeq" id="WP_244677916.1">
    <property type="nucleotide sequence ID" value="NZ_CP095046.1"/>
</dbReference>
<accession>A0A8T9QAP6</accession>
<organism evidence="1 2">
    <name type="scientific">Hymenobacter cellulosilyticus</name>
    <dbReference type="NCBI Taxonomy" id="2932248"/>
    <lineage>
        <taxon>Bacteria</taxon>
        <taxon>Pseudomonadati</taxon>
        <taxon>Bacteroidota</taxon>
        <taxon>Cytophagia</taxon>
        <taxon>Cytophagales</taxon>
        <taxon>Hymenobacteraceae</taxon>
        <taxon>Hymenobacter</taxon>
    </lineage>
</organism>
<protein>
    <submittedName>
        <fullName evidence="1">Uncharacterized protein</fullName>
    </submittedName>
</protein>
<sequence>MAFTGNEGDIIYQATAEPMTRAYREQKGTEFKAQFFGKNQLKQIIDDAGSEYVGIRIYNALDDAGNQSFVLVAVKADENDLYENKMLANGPACPPCCAPDSPLNE</sequence>